<dbReference type="EMBL" id="CAJNOC010005620">
    <property type="protein sequence ID" value="CAF1057259.1"/>
    <property type="molecule type" value="Genomic_DNA"/>
</dbReference>
<protein>
    <submittedName>
        <fullName evidence="1">Uncharacterized protein</fullName>
    </submittedName>
</protein>
<evidence type="ECO:0000313" key="2">
    <source>
        <dbReference type="Proteomes" id="UP000663879"/>
    </source>
</evidence>
<name>A0A814KX08_9BILA</name>
<sequence length="117" mass="14212">MESFKILFKPFNNMDEMLIALNIIHILKESSNSMKTNIINSYLNKNFEEKQISFFISKTKIYQNLYPNNFFKDQNLLQEFIYKKTGSQVLMEFEYEEDNCVLCNQRLQFFTFVECYY</sequence>
<comment type="caution">
    <text evidence="1">The sequence shown here is derived from an EMBL/GenBank/DDBJ whole genome shotgun (WGS) entry which is preliminary data.</text>
</comment>
<organism evidence="1 2">
    <name type="scientific">Brachionus calyciflorus</name>
    <dbReference type="NCBI Taxonomy" id="104777"/>
    <lineage>
        <taxon>Eukaryota</taxon>
        <taxon>Metazoa</taxon>
        <taxon>Spiralia</taxon>
        <taxon>Gnathifera</taxon>
        <taxon>Rotifera</taxon>
        <taxon>Eurotatoria</taxon>
        <taxon>Monogononta</taxon>
        <taxon>Pseudotrocha</taxon>
        <taxon>Ploima</taxon>
        <taxon>Brachionidae</taxon>
        <taxon>Brachionus</taxon>
    </lineage>
</organism>
<gene>
    <name evidence="1" type="ORF">OXX778_LOCUS19112</name>
</gene>
<accession>A0A814KX08</accession>
<evidence type="ECO:0000313" key="1">
    <source>
        <dbReference type="EMBL" id="CAF1057259.1"/>
    </source>
</evidence>
<dbReference type="AlphaFoldDB" id="A0A814KX08"/>
<keyword evidence="2" id="KW-1185">Reference proteome</keyword>
<dbReference type="Proteomes" id="UP000663879">
    <property type="component" value="Unassembled WGS sequence"/>
</dbReference>
<reference evidence="1" key="1">
    <citation type="submission" date="2021-02" db="EMBL/GenBank/DDBJ databases">
        <authorList>
            <person name="Nowell W R."/>
        </authorList>
    </citation>
    <scope>NUCLEOTIDE SEQUENCE</scope>
    <source>
        <strain evidence="1">Ploen Becks lab</strain>
    </source>
</reference>
<proteinExistence type="predicted"/>